<name>A0ABD2CWX5_VESMC</name>
<sequence length="147" mass="16840">MLAEPHPVLHSSKTNVKRSFSNILQLSYAASDSRTCLHEHLRASCSNVTTIVLHHSNDLNLFNENPVVTQSIRLYRYRGFFRSDSLLGTVTVKLQSLEMQCILHDSFPLMEGRKPTGGKLELKIRLRNPILTKQIEQITDKWLIIDN</sequence>
<dbReference type="PANTHER" id="PTHR13076">
    <property type="entry name" value="COILED-COIL AND C2 DOMAIN-CONTAINING PROTEIN 1-LIKE"/>
    <property type="match status" value="1"/>
</dbReference>
<dbReference type="InterPro" id="IPR039725">
    <property type="entry name" value="CC2D1A/B"/>
</dbReference>
<protein>
    <submittedName>
        <fullName evidence="1">Coiled-coil and C2 domain-containing protein 1-like isoform X1</fullName>
    </submittedName>
</protein>
<gene>
    <name evidence="1" type="ORF">V1477_002550</name>
</gene>
<dbReference type="EMBL" id="JAYRBN010000027">
    <property type="protein sequence ID" value="KAL2749610.1"/>
    <property type="molecule type" value="Genomic_DNA"/>
</dbReference>
<organism evidence="1 2">
    <name type="scientific">Vespula maculifrons</name>
    <name type="common">Eastern yellow jacket</name>
    <name type="synonym">Wasp</name>
    <dbReference type="NCBI Taxonomy" id="7453"/>
    <lineage>
        <taxon>Eukaryota</taxon>
        <taxon>Metazoa</taxon>
        <taxon>Ecdysozoa</taxon>
        <taxon>Arthropoda</taxon>
        <taxon>Hexapoda</taxon>
        <taxon>Insecta</taxon>
        <taxon>Pterygota</taxon>
        <taxon>Neoptera</taxon>
        <taxon>Endopterygota</taxon>
        <taxon>Hymenoptera</taxon>
        <taxon>Apocrita</taxon>
        <taxon>Aculeata</taxon>
        <taxon>Vespoidea</taxon>
        <taxon>Vespidae</taxon>
        <taxon>Vespinae</taxon>
        <taxon>Vespula</taxon>
    </lineage>
</organism>
<accession>A0ABD2CWX5</accession>
<evidence type="ECO:0000313" key="1">
    <source>
        <dbReference type="EMBL" id="KAL2749610.1"/>
    </source>
</evidence>
<proteinExistence type="predicted"/>
<dbReference type="AlphaFoldDB" id="A0ABD2CWX5"/>
<evidence type="ECO:0000313" key="2">
    <source>
        <dbReference type="Proteomes" id="UP001607303"/>
    </source>
</evidence>
<reference evidence="1 2" key="1">
    <citation type="journal article" date="2024" name="Ann. Entomol. Soc. Am.">
        <title>Genomic analyses of the southern and eastern yellowjacket wasps (Hymenoptera: Vespidae) reveal evolutionary signatures of social life.</title>
        <authorList>
            <person name="Catto M.A."/>
            <person name="Caine P.B."/>
            <person name="Orr S.E."/>
            <person name="Hunt B.G."/>
            <person name="Goodisman M.A.D."/>
        </authorList>
    </citation>
    <scope>NUCLEOTIDE SEQUENCE [LARGE SCALE GENOMIC DNA]</scope>
    <source>
        <strain evidence="1">232</strain>
        <tissue evidence="1">Head and thorax</tissue>
    </source>
</reference>
<keyword evidence="2" id="KW-1185">Reference proteome</keyword>
<dbReference type="Proteomes" id="UP001607303">
    <property type="component" value="Unassembled WGS sequence"/>
</dbReference>
<dbReference type="PANTHER" id="PTHR13076:SF9">
    <property type="entry name" value="COILED-COIL AND C2 DOMAIN-CONTAINING PROTEIN 1-LIKE"/>
    <property type="match status" value="1"/>
</dbReference>
<comment type="caution">
    <text evidence="1">The sequence shown here is derived from an EMBL/GenBank/DDBJ whole genome shotgun (WGS) entry which is preliminary data.</text>
</comment>